<proteinExistence type="predicted"/>
<dbReference type="EMBL" id="MU276626">
    <property type="protein sequence ID" value="KAI0038002.1"/>
    <property type="molecule type" value="Genomic_DNA"/>
</dbReference>
<gene>
    <name evidence="1" type="ORF">FA95DRAFT_1578459</name>
</gene>
<organism evidence="1 2">
    <name type="scientific">Auriscalpium vulgare</name>
    <dbReference type="NCBI Taxonomy" id="40419"/>
    <lineage>
        <taxon>Eukaryota</taxon>
        <taxon>Fungi</taxon>
        <taxon>Dikarya</taxon>
        <taxon>Basidiomycota</taxon>
        <taxon>Agaricomycotina</taxon>
        <taxon>Agaricomycetes</taxon>
        <taxon>Russulales</taxon>
        <taxon>Auriscalpiaceae</taxon>
        <taxon>Auriscalpium</taxon>
    </lineage>
</organism>
<evidence type="ECO:0000313" key="2">
    <source>
        <dbReference type="Proteomes" id="UP000814033"/>
    </source>
</evidence>
<evidence type="ECO:0000313" key="1">
    <source>
        <dbReference type="EMBL" id="KAI0038002.1"/>
    </source>
</evidence>
<name>A0ACB8R295_9AGAM</name>
<reference evidence="1" key="1">
    <citation type="submission" date="2021-02" db="EMBL/GenBank/DDBJ databases">
        <authorList>
            <consortium name="DOE Joint Genome Institute"/>
            <person name="Ahrendt S."/>
            <person name="Looney B.P."/>
            <person name="Miyauchi S."/>
            <person name="Morin E."/>
            <person name="Drula E."/>
            <person name="Courty P.E."/>
            <person name="Chicoki N."/>
            <person name="Fauchery L."/>
            <person name="Kohler A."/>
            <person name="Kuo A."/>
            <person name="Labutti K."/>
            <person name="Pangilinan J."/>
            <person name="Lipzen A."/>
            <person name="Riley R."/>
            <person name="Andreopoulos W."/>
            <person name="He G."/>
            <person name="Johnson J."/>
            <person name="Barry K.W."/>
            <person name="Grigoriev I.V."/>
            <person name="Nagy L."/>
            <person name="Hibbett D."/>
            <person name="Henrissat B."/>
            <person name="Matheny P.B."/>
            <person name="Labbe J."/>
            <person name="Martin F."/>
        </authorList>
    </citation>
    <scope>NUCLEOTIDE SEQUENCE</scope>
    <source>
        <strain evidence="1">FP105234-sp</strain>
    </source>
</reference>
<sequence length="402" mass="46764">MFLLNNYRQLEEILRDLPAAIEALQAGKTSEDMEYHKHLEAERMFLEHPRTETEDEAVGCEYVDILMKHRTATYNYVERALKEKANMPRDVGLRRKITWNKKHARDNLQMISAILQQFEVTHELSEQWLPNSEEWKTAEENLLKRDYWKALTKLEGLVIQRLFEIAKMGLSGTGYKMRMHINKSLKTCCHTIQKALKKYNAAAKVTDKPALLWKDVSTYESLVKFELLKESREDIRSLPWADSPNRQAAVHFFKIERAKEERERLNREIRRLVTYMHDEERDQARRITAHATDTSLPSLLVAAELRSYQARRIRVNNVHRARLERIFALPSFTGEGHAGTAVERKDDMEEDSQSPMHAPVGQLLDDKQLDSVGAEEDDYVGEQMESLNQWIGDLAIGGDEDE</sequence>
<keyword evidence="2" id="KW-1185">Reference proteome</keyword>
<accession>A0ACB8R295</accession>
<dbReference type="Proteomes" id="UP000814033">
    <property type="component" value="Unassembled WGS sequence"/>
</dbReference>
<reference evidence="1" key="2">
    <citation type="journal article" date="2022" name="New Phytol.">
        <title>Evolutionary transition to the ectomycorrhizal habit in the genomes of a hyperdiverse lineage of mushroom-forming fungi.</title>
        <authorList>
            <person name="Looney B."/>
            <person name="Miyauchi S."/>
            <person name="Morin E."/>
            <person name="Drula E."/>
            <person name="Courty P.E."/>
            <person name="Kohler A."/>
            <person name="Kuo A."/>
            <person name="LaButti K."/>
            <person name="Pangilinan J."/>
            <person name="Lipzen A."/>
            <person name="Riley R."/>
            <person name="Andreopoulos W."/>
            <person name="He G."/>
            <person name="Johnson J."/>
            <person name="Nolan M."/>
            <person name="Tritt A."/>
            <person name="Barry K.W."/>
            <person name="Grigoriev I.V."/>
            <person name="Nagy L.G."/>
            <person name="Hibbett D."/>
            <person name="Henrissat B."/>
            <person name="Matheny P.B."/>
            <person name="Labbe J."/>
            <person name="Martin F.M."/>
        </authorList>
    </citation>
    <scope>NUCLEOTIDE SEQUENCE</scope>
    <source>
        <strain evidence="1">FP105234-sp</strain>
    </source>
</reference>
<protein>
    <submittedName>
        <fullName evidence="1">Uncharacterized protein</fullName>
    </submittedName>
</protein>
<comment type="caution">
    <text evidence="1">The sequence shown here is derived from an EMBL/GenBank/DDBJ whole genome shotgun (WGS) entry which is preliminary data.</text>
</comment>